<sequence length="457" mass="51116">MPSSFVWDRDVSSGGFVYGERYTLDPASQHIPLNDTQTALRPPRPIVPTNFKTFLGLPSYRDGNRCGYTLFTALSRASHPESLVLGVVDQTRAGDVACVDAYCRLAAAHWPNDTTCRYREAIRVDARDAAASTGPIAARVRLHALIRDETFCLVTDAHMQFVSHWDDALLADWARTENEMAVLSVYPLGFESIGPQLTPPVTQTRHICYFAHATLSTIPDFGAILLDNSSLPQLGAFIGAGFQFSKCHAQTRVPLDARLRFVFLGEELLRSMQLWTHGYDIYSPSRQGHVVFHDESRRGNNGSFDDNGGDARDRERDLSINRMRQQLHLPVLGEADETDLERYYPKDTARSVDAYLAFAGISTTDVAKDHWPCDQRHWVPYTHPERLQAFVPGYDMMRKPSVSMESDHEVSLRLVAGAAVAALAVVGGYVLWRRRQSVPYTRLAVKSDDEEATLDAI</sequence>
<dbReference type="Pfam" id="PF11397">
    <property type="entry name" value="GlcNAc"/>
    <property type="match status" value="1"/>
</dbReference>
<keyword evidence="1" id="KW-0812">Transmembrane</keyword>
<evidence type="ECO:0000256" key="1">
    <source>
        <dbReference type="SAM" id="Phobius"/>
    </source>
</evidence>
<dbReference type="InterPro" id="IPR021067">
    <property type="entry name" value="Glycosyltransferase"/>
</dbReference>
<dbReference type="eggNOG" id="ENOG502RZFG">
    <property type="taxonomic scope" value="Eukaryota"/>
</dbReference>
<protein>
    <submittedName>
        <fullName evidence="2">Uncharacterized protein</fullName>
    </submittedName>
</protein>
<dbReference type="PANTHER" id="PTHR34496">
    <property type="entry name" value="GLCNAC TRANSFERASE-RELATED"/>
    <property type="match status" value="1"/>
</dbReference>
<dbReference type="VEuPathDB" id="FungiDB:SDRG_08072"/>
<dbReference type="PANTHER" id="PTHR34496:SF6">
    <property type="entry name" value="GLYCOSYLTRANSFERASE 2-LIKE DOMAIN-CONTAINING PROTEIN"/>
    <property type="match status" value="1"/>
</dbReference>
<dbReference type="GeneID" id="19948799"/>
<keyword evidence="1" id="KW-0472">Membrane</keyword>
<feature type="transmembrane region" description="Helical" evidence="1">
    <location>
        <begin position="410"/>
        <end position="432"/>
    </location>
</feature>
<evidence type="ECO:0000313" key="2">
    <source>
        <dbReference type="EMBL" id="EQC34299.1"/>
    </source>
</evidence>
<gene>
    <name evidence="2" type="ORF">SDRG_08072</name>
</gene>
<dbReference type="OrthoDB" id="76265at2759"/>
<dbReference type="EMBL" id="JH767155">
    <property type="protein sequence ID" value="EQC34299.1"/>
    <property type="molecule type" value="Genomic_DNA"/>
</dbReference>
<dbReference type="OMA" id="DWARTEN"/>
<accession>T0Q8S2</accession>
<organism evidence="2 3">
    <name type="scientific">Saprolegnia diclina (strain VS20)</name>
    <dbReference type="NCBI Taxonomy" id="1156394"/>
    <lineage>
        <taxon>Eukaryota</taxon>
        <taxon>Sar</taxon>
        <taxon>Stramenopiles</taxon>
        <taxon>Oomycota</taxon>
        <taxon>Saprolegniomycetes</taxon>
        <taxon>Saprolegniales</taxon>
        <taxon>Saprolegniaceae</taxon>
        <taxon>Saprolegnia</taxon>
    </lineage>
</organism>
<reference evidence="2 3" key="1">
    <citation type="submission" date="2012-04" db="EMBL/GenBank/DDBJ databases">
        <title>The Genome Sequence of Saprolegnia declina VS20.</title>
        <authorList>
            <consortium name="The Broad Institute Genome Sequencing Platform"/>
            <person name="Russ C."/>
            <person name="Nusbaum C."/>
            <person name="Tyler B."/>
            <person name="van West P."/>
            <person name="Dieguez-Uribeondo J."/>
            <person name="de Bruijn I."/>
            <person name="Tripathy S."/>
            <person name="Jiang R."/>
            <person name="Young S.K."/>
            <person name="Zeng Q."/>
            <person name="Gargeya S."/>
            <person name="Fitzgerald M."/>
            <person name="Haas B."/>
            <person name="Abouelleil A."/>
            <person name="Alvarado L."/>
            <person name="Arachchi H.M."/>
            <person name="Berlin A."/>
            <person name="Chapman S.B."/>
            <person name="Goldberg J."/>
            <person name="Griggs A."/>
            <person name="Gujja S."/>
            <person name="Hansen M."/>
            <person name="Howarth C."/>
            <person name="Imamovic A."/>
            <person name="Larimer J."/>
            <person name="McCowen C."/>
            <person name="Montmayeur A."/>
            <person name="Murphy C."/>
            <person name="Neiman D."/>
            <person name="Pearson M."/>
            <person name="Priest M."/>
            <person name="Roberts A."/>
            <person name="Saif S."/>
            <person name="Shea T."/>
            <person name="Sisk P."/>
            <person name="Sykes S."/>
            <person name="Wortman J."/>
            <person name="Nusbaum C."/>
            <person name="Birren B."/>
        </authorList>
    </citation>
    <scope>NUCLEOTIDE SEQUENCE [LARGE SCALE GENOMIC DNA]</scope>
    <source>
        <strain evidence="2 3">VS20</strain>
    </source>
</reference>
<proteinExistence type="predicted"/>
<keyword evidence="3" id="KW-1185">Reference proteome</keyword>
<dbReference type="AlphaFoldDB" id="T0Q8S2"/>
<name>T0Q8S2_SAPDV</name>
<dbReference type="InParanoid" id="T0Q8S2"/>
<dbReference type="Proteomes" id="UP000030762">
    <property type="component" value="Unassembled WGS sequence"/>
</dbReference>
<evidence type="ECO:0000313" key="3">
    <source>
        <dbReference type="Proteomes" id="UP000030762"/>
    </source>
</evidence>
<keyword evidence="1" id="KW-1133">Transmembrane helix</keyword>
<dbReference type="RefSeq" id="XP_008612161.1">
    <property type="nucleotide sequence ID" value="XM_008613939.1"/>
</dbReference>